<reference evidence="1 2" key="2">
    <citation type="submission" date="2019-01" db="EMBL/GenBank/DDBJ databases">
        <title>The decoding of complex shrimp genome reveals the adaptation for benthos swimmer, frequently molting mechanism and breeding impact on genome.</title>
        <authorList>
            <person name="Sun Y."/>
            <person name="Gao Y."/>
            <person name="Yu Y."/>
        </authorList>
    </citation>
    <scope>NUCLEOTIDE SEQUENCE [LARGE SCALE GENOMIC DNA]</scope>
    <source>
        <tissue evidence="1">Muscle</tissue>
    </source>
</reference>
<dbReference type="Proteomes" id="UP000283509">
    <property type="component" value="Unassembled WGS sequence"/>
</dbReference>
<proteinExistence type="predicted"/>
<evidence type="ECO:0000313" key="1">
    <source>
        <dbReference type="EMBL" id="ROT69257.1"/>
    </source>
</evidence>
<comment type="caution">
    <text evidence="1">The sequence shown here is derived from an EMBL/GenBank/DDBJ whole genome shotgun (WGS) entry which is preliminary data.</text>
</comment>
<organism evidence="1 2">
    <name type="scientific">Penaeus vannamei</name>
    <name type="common">Whiteleg shrimp</name>
    <name type="synonym">Litopenaeus vannamei</name>
    <dbReference type="NCBI Taxonomy" id="6689"/>
    <lineage>
        <taxon>Eukaryota</taxon>
        <taxon>Metazoa</taxon>
        <taxon>Ecdysozoa</taxon>
        <taxon>Arthropoda</taxon>
        <taxon>Crustacea</taxon>
        <taxon>Multicrustacea</taxon>
        <taxon>Malacostraca</taxon>
        <taxon>Eumalacostraca</taxon>
        <taxon>Eucarida</taxon>
        <taxon>Decapoda</taxon>
        <taxon>Dendrobranchiata</taxon>
        <taxon>Penaeoidea</taxon>
        <taxon>Penaeidae</taxon>
        <taxon>Penaeus</taxon>
    </lineage>
</organism>
<protein>
    <submittedName>
        <fullName evidence="1">Uncharacterized protein</fullName>
    </submittedName>
</protein>
<reference evidence="1 2" key="1">
    <citation type="submission" date="2018-04" db="EMBL/GenBank/DDBJ databases">
        <authorList>
            <person name="Zhang X."/>
            <person name="Yuan J."/>
            <person name="Li F."/>
            <person name="Xiang J."/>
        </authorList>
    </citation>
    <scope>NUCLEOTIDE SEQUENCE [LARGE SCALE GENOMIC DNA]</scope>
    <source>
        <tissue evidence="1">Muscle</tissue>
    </source>
</reference>
<dbReference type="EMBL" id="QCYY01002593">
    <property type="protein sequence ID" value="ROT69257.1"/>
    <property type="molecule type" value="Genomic_DNA"/>
</dbReference>
<gene>
    <name evidence="1" type="ORF">C7M84_012573</name>
</gene>
<keyword evidence="2" id="KW-1185">Reference proteome</keyword>
<name>A0A423SYG0_PENVA</name>
<evidence type="ECO:0000313" key="2">
    <source>
        <dbReference type="Proteomes" id="UP000283509"/>
    </source>
</evidence>
<dbReference type="AlphaFoldDB" id="A0A423SYG0"/>
<accession>A0A423SYG0</accession>
<sequence length="480" mass="53261">MGLRSPYTSSLPPGPYTLPHAPALLLHDPCPSSSDTNGKWALYLLPHFQSTRPPLPTHNYSLNLLHCPPQCILHPPLLFHSHPAPPPLPPPPYQHPLTLPHTPLHLLPFHPPYPTPPPLPHTPLHLLHFHPTLQPPPLHTTPAPPPLPLPPFYTPLLFQQHIAALLDFTPLYPYTPPAFHTTPLHLPPLPPPLDPPISLQPPLFPHIPDLSSPTCPSCFHTHALPPLHFHPLLFPHTALQPLYFPTPSSSHTPSALLHFHLPPASKHSHRHAPLHSNFLLFSQAHPCTSFRLSIPPITVLTPARLFSSTHLPWHLTLTRPAPIFPTYPTPLPHKAAPATVLTRFHPLHIRYTAHSCFRTITSWHSSSRPCPRFHTHPGTLPLTSTPLLFPHTLALVSYSHSTTPSSFHHTPCSLLHFHPSLHTHPCTSSVFTFPILFLCPLSPHTRLSTCSSDFATPPPSSSLHTLATFLTSPLLRSPQP</sequence>